<dbReference type="PANTHER" id="PTHR11603">
    <property type="entry name" value="AAA FAMILY ATPASE"/>
    <property type="match status" value="1"/>
</dbReference>
<dbReference type="InterPro" id="IPR029060">
    <property type="entry name" value="PIN-like_dom_sf"/>
</dbReference>
<evidence type="ECO:0000259" key="5">
    <source>
        <dbReference type="PROSITE" id="PS50926"/>
    </source>
</evidence>
<keyword evidence="3" id="KW-0378">Hydrolase</keyword>
<evidence type="ECO:0000256" key="4">
    <source>
        <dbReference type="ARBA" id="ARBA00022842"/>
    </source>
</evidence>
<organism evidence="6">
    <name type="scientific">uncultured marine group II/III euryarchaeote AD1000_66_E09</name>
    <dbReference type="NCBI Taxonomy" id="1457798"/>
    <lineage>
        <taxon>Archaea</taxon>
        <taxon>Methanobacteriati</taxon>
        <taxon>Methanobacteriota</taxon>
        <taxon>environmental samples</taxon>
    </lineage>
</organism>
<dbReference type="GO" id="GO:0016787">
    <property type="term" value="F:hydrolase activity"/>
    <property type="evidence" value="ECO:0007669"/>
    <property type="project" value="UniProtKB-KW"/>
</dbReference>
<protein>
    <submittedName>
        <fullName evidence="6">Pin/tram domain-containing protein</fullName>
    </submittedName>
</protein>
<name>A0A075FW46_9EURY</name>
<keyword evidence="2" id="KW-0540">Nuclease</keyword>
<dbReference type="Pfam" id="PF01938">
    <property type="entry name" value="TRAM"/>
    <property type="match status" value="1"/>
</dbReference>
<evidence type="ECO:0000256" key="1">
    <source>
        <dbReference type="ARBA" id="ARBA00001946"/>
    </source>
</evidence>
<keyword evidence="4" id="KW-0460">Magnesium</keyword>
<dbReference type="SUPFAM" id="SSF88723">
    <property type="entry name" value="PIN domain-like"/>
    <property type="match status" value="1"/>
</dbReference>
<dbReference type="InterPro" id="IPR052041">
    <property type="entry name" value="Nucleic_acid_metab_PIN/TRAM"/>
</dbReference>
<sequence>MLARIQTDAYVKTIIVEDQFPEISDVDAKVLDLARTRGAGLLTNDFNLNRVAGVEDVRVLNLNALAQAVRTNALPGEILQVDIHQEGKERLQGIGFLRDGTMIVVEEARTLIGQTVNIKITRVIQTQAGRMLFAELIQKTSVGMNPPATVNPPTST</sequence>
<dbReference type="PANTHER" id="PTHR11603:SF147">
    <property type="entry name" value="MEMBRANE PROTEIN"/>
    <property type="match status" value="1"/>
</dbReference>
<accession>A0A075FW46</accession>
<dbReference type="Gene3D" id="3.40.50.1010">
    <property type="entry name" value="5'-nuclease"/>
    <property type="match status" value="1"/>
</dbReference>
<proteinExistence type="predicted"/>
<evidence type="ECO:0000256" key="2">
    <source>
        <dbReference type="ARBA" id="ARBA00022722"/>
    </source>
</evidence>
<reference evidence="6" key="1">
    <citation type="journal article" date="2014" name="Genome Biol. Evol.">
        <title>Pangenome evidence for extensive interdomain horizontal transfer affecting lineage core and shell genes in uncultured planktonic thaumarchaeota and euryarchaeota.</title>
        <authorList>
            <person name="Deschamps P."/>
            <person name="Zivanovic Y."/>
            <person name="Moreira D."/>
            <person name="Rodriguez-Valera F."/>
            <person name="Lopez-Garcia P."/>
        </authorList>
    </citation>
    <scope>NUCLEOTIDE SEQUENCE</scope>
</reference>
<dbReference type="Gene3D" id="2.40.50.140">
    <property type="entry name" value="Nucleic acid-binding proteins"/>
    <property type="match status" value="1"/>
</dbReference>
<comment type="cofactor">
    <cofactor evidence="1">
        <name>Mg(2+)</name>
        <dbReference type="ChEBI" id="CHEBI:18420"/>
    </cofactor>
</comment>
<dbReference type="PROSITE" id="PS50926">
    <property type="entry name" value="TRAM"/>
    <property type="match status" value="1"/>
</dbReference>
<dbReference type="AlphaFoldDB" id="A0A075FW46"/>
<feature type="domain" description="TRAM" evidence="5">
    <location>
        <begin position="72"/>
        <end position="138"/>
    </location>
</feature>
<dbReference type="InterPro" id="IPR012340">
    <property type="entry name" value="NA-bd_OB-fold"/>
</dbReference>
<evidence type="ECO:0000256" key="3">
    <source>
        <dbReference type="ARBA" id="ARBA00022801"/>
    </source>
</evidence>
<dbReference type="InterPro" id="IPR002792">
    <property type="entry name" value="TRAM_dom"/>
</dbReference>
<evidence type="ECO:0000313" key="6">
    <source>
        <dbReference type="EMBL" id="AIE95484.1"/>
    </source>
</evidence>
<dbReference type="GO" id="GO:0004518">
    <property type="term" value="F:nuclease activity"/>
    <property type="evidence" value="ECO:0007669"/>
    <property type="project" value="UniProtKB-KW"/>
</dbReference>
<dbReference type="EMBL" id="KF900453">
    <property type="protein sequence ID" value="AIE95484.1"/>
    <property type="molecule type" value="Genomic_DNA"/>
</dbReference>